<dbReference type="EMBL" id="CP002299">
    <property type="protein sequence ID" value="ADP84895.1"/>
    <property type="molecule type" value="Genomic_DNA"/>
</dbReference>
<evidence type="ECO:0000259" key="3">
    <source>
        <dbReference type="Pfam" id="PF01471"/>
    </source>
</evidence>
<feature type="domain" description="Transglycosylase SLT" evidence="2">
    <location>
        <begin position="145"/>
        <end position="234"/>
    </location>
</feature>
<dbReference type="InterPro" id="IPR002477">
    <property type="entry name" value="Peptidoglycan-bd-like"/>
</dbReference>
<evidence type="ECO:0000256" key="1">
    <source>
        <dbReference type="SAM" id="MobiDB-lite"/>
    </source>
</evidence>
<dbReference type="HOGENOM" id="CLU_1060706_0_0_11"/>
<name>E3IUS9_PSEI1</name>
<dbReference type="InterPro" id="IPR023346">
    <property type="entry name" value="Lysozyme-like_dom_sf"/>
</dbReference>
<dbReference type="Pfam" id="PF01464">
    <property type="entry name" value="SLT"/>
    <property type="match status" value="1"/>
</dbReference>
<dbReference type="InterPro" id="IPR008258">
    <property type="entry name" value="Transglycosylase_SLT_dom_1"/>
</dbReference>
<evidence type="ECO:0000259" key="2">
    <source>
        <dbReference type="Pfam" id="PF01464"/>
    </source>
</evidence>
<dbReference type="InterPro" id="IPR036366">
    <property type="entry name" value="PGBDSf"/>
</dbReference>
<accession>E3IUS9</accession>
<sequence length="272" mass="29670">MPKWSPAGVAGAKWGDVTTPVREGRGGWPSDGRGGTISADGTGFGPYYGVGAGQRAPDGSAADDIAAVKGGVKAIQRALNWHQATSKPIPTDGVFSQTTRSALIAFQQQKQPTINRDMYIPANERSPLGLVHKETSYALFMPIADRYALKYTVPRGLLRGITTIESNWDPGAIGYYTNSDFGLCQWNTTLPDITKDNALDPFWALDSTAHMMRTRIDATDWGKNWIYVIAAHNVPTWALQWAQGKLVPGSADDQPKLDRMTGYVTNVLARTW</sequence>
<dbReference type="Gene3D" id="1.10.101.10">
    <property type="entry name" value="PGBD-like superfamily/PGBD"/>
    <property type="match status" value="1"/>
</dbReference>
<organism evidence="4 5">
    <name type="scientific">Pseudofrankia inefficax (strain DSM 45817 / CECT 9037 / DDB 130130 / EuI1c)</name>
    <name type="common">Frankia inefficax</name>
    <dbReference type="NCBI Taxonomy" id="298654"/>
    <lineage>
        <taxon>Bacteria</taxon>
        <taxon>Bacillati</taxon>
        <taxon>Actinomycetota</taxon>
        <taxon>Actinomycetes</taxon>
        <taxon>Frankiales</taxon>
        <taxon>Frankiaceae</taxon>
        <taxon>Pseudofrankia</taxon>
    </lineage>
</organism>
<dbReference type="InParanoid" id="E3IUS9"/>
<dbReference type="eggNOG" id="COG0741">
    <property type="taxonomic scope" value="Bacteria"/>
</dbReference>
<dbReference type="Proteomes" id="UP000002484">
    <property type="component" value="Chromosome"/>
</dbReference>
<protein>
    <recommendedName>
        <fullName evidence="6">Lytic transglycosylase catalytic</fullName>
    </recommendedName>
</protein>
<feature type="region of interest" description="Disordered" evidence="1">
    <location>
        <begin position="1"/>
        <end position="39"/>
    </location>
</feature>
<keyword evidence="5" id="KW-1185">Reference proteome</keyword>
<feature type="domain" description="Peptidoglycan binding-like" evidence="3">
    <location>
        <begin position="71"/>
        <end position="112"/>
    </location>
</feature>
<dbReference type="SUPFAM" id="SSF47090">
    <property type="entry name" value="PGBD-like"/>
    <property type="match status" value="1"/>
</dbReference>
<dbReference type="Pfam" id="PF01471">
    <property type="entry name" value="PG_binding_1"/>
    <property type="match status" value="1"/>
</dbReference>
<feature type="compositionally biased region" description="Gly residues" evidence="1">
    <location>
        <begin position="26"/>
        <end position="35"/>
    </location>
</feature>
<dbReference type="SUPFAM" id="SSF53955">
    <property type="entry name" value="Lysozyme-like"/>
    <property type="match status" value="1"/>
</dbReference>
<dbReference type="Gene3D" id="1.10.530.10">
    <property type="match status" value="1"/>
</dbReference>
<dbReference type="InterPro" id="IPR036365">
    <property type="entry name" value="PGBD-like_sf"/>
</dbReference>
<evidence type="ECO:0008006" key="6">
    <source>
        <dbReference type="Google" id="ProtNLM"/>
    </source>
</evidence>
<proteinExistence type="predicted"/>
<evidence type="ECO:0000313" key="5">
    <source>
        <dbReference type="Proteomes" id="UP000002484"/>
    </source>
</evidence>
<dbReference type="KEGG" id="fri:FraEuI1c_6927"/>
<evidence type="ECO:0000313" key="4">
    <source>
        <dbReference type="EMBL" id="ADP84895.1"/>
    </source>
</evidence>
<gene>
    <name evidence="4" type="ordered locus">FraEuI1c_6927</name>
</gene>
<reference evidence="4 5" key="1">
    <citation type="submission" date="2010-10" db="EMBL/GenBank/DDBJ databases">
        <title>Complete sequence of Frankia sp. EuI1c.</title>
        <authorList>
            <consortium name="US DOE Joint Genome Institute"/>
            <person name="Lucas S."/>
            <person name="Copeland A."/>
            <person name="Lapidus A."/>
            <person name="Cheng J.-F."/>
            <person name="Bruce D."/>
            <person name="Goodwin L."/>
            <person name="Pitluck S."/>
            <person name="Chertkov O."/>
            <person name="Detter J.C."/>
            <person name="Han C."/>
            <person name="Tapia R."/>
            <person name="Land M."/>
            <person name="Hauser L."/>
            <person name="Jeffries C."/>
            <person name="Kyrpides N."/>
            <person name="Ivanova N."/>
            <person name="Mikhailova N."/>
            <person name="Beauchemin N."/>
            <person name="Sen A."/>
            <person name="Sur S.A."/>
            <person name="Gtari M."/>
            <person name="Wall L."/>
            <person name="Tisa L."/>
            <person name="Woyke T."/>
        </authorList>
    </citation>
    <scope>NUCLEOTIDE SEQUENCE [LARGE SCALE GENOMIC DNA]</scope>
    <source>
        <strain evidence="5">DSM 45817 / CECT 9037 / EuI1c</strain>
    </source>
</reference>
<dbReference type="AlphaFoldDB" id="E3IUS9"/>